<feature type="compositionally biased region" description="Polar residues" evidence="7">
    <location>
        <begin position="67"/>
        <end position="90"/>
    </location>
</feature>
<dbReference type="EMBL" id="BTRK01000005">
    <property type="protein sequence ID" value="GMR50932.1"/>
    <property type="molecule type" value="Genomic_DNA"/>
</dbReference>
<dbReference type="Proteomes" id="UP001328107">
    <property type="component" value="Unassembled WGS sequence"/>
</dbReference>
<keyword evidence="4" id="KW-0371">Homeobox</keyword>
<dbReference type="GO" id="GO:0003677">
    <property type="term" value="F:DNA binding"/>
    <property type="evidence" value="ECO:0007669"/>
    <property type="project" value="UniProtKB-KW"/>
</dbReference>
<feature type="domain" description="CUT" evidence="8">
    <location>
        <begin position="1"/>
        <end position="32"/>
    </location>
</feature>
<dbReference type="InterPro" id="IPR003350">
    <property type="entry name" value="CUT_dom"/>
</dbReference>
<comment type="subcellular location">
    <subcellularLocation>
        <location evidence="1">Nucleus</location>
    </subcellularLocation>
</comment>
<feature type="non-terminal residue" evidence="9">
    <location>
        <position position="1"/>
    </location>
</feature>
<accession>A0AAN5CVS0</accession>
<dbReference type="PROSITE" id="PS51042">
    <property type="entry name" value="CUT"/>
    <property type="match status" value="1"/>
</dbReference>
<evidence type="ECO:0000256" key="5">
    <source>
        <dbReference type="ARBA" id="ARBA00023163"/>
    </source>
</evidence>
<evidence type="ECO:0000256" key="2">
    <source>
        <dbReference type="ARBA" id="ARBA00023015"/>
    </source>
</evidence>
<gene>
    <name evidence="9" type="ORF">PMAYCL1PPCAC_21127</name>
</gene>
<organism evidence="9 10">
    <name type="scientific">Pristionchus mayeri</name>
    <dbReference type="NCBI Taxonomy" id="1317129"/>
    <lineage>
        <taxon>Eukaryota</taxon>
        <taxon>Metazoa</taxon>
        <taxon>Ecdysozoa</taxon>
        <taxon>Nematoda</taxon>
        <taxon>Chromadorea</taxon>
        <taxon>Rhabditida</taxon>
        <taxon>Rhabditina</taxon>
        <taxon>Diplogasteromorpha</taxon>
        <taxon>Diplogasteroidea</taxon>
        <taxon>Neodiplogasteridae</taxon>
        <taxon>Pristionchus</taxon>
    </lineage>
</organism>
<proteinExistence type="predicted"/>
<keyword evidence="2" id="KW-0805">Transcription regulation</keyword>
<keyword evidence="5" id="KW-0804">Transcription</keyword>
<feature type="region of interest" description="Disordered" evidence="7">
    <location>
        <begin position="63"/>
        <end position="90"/>
    </location>
</feature>
<evidence type="ECO:0000313" key="10">
    <source>
        <dbReference type="Proteomes" id="UP001328107"/>
    </source>
</evidence>
<name>A0AAN5CVS0_9BILA</name>
<evidence type="ECO:0000256" key="6">
    <source>
        <dbReference type="ARBA" id="ARBA00023242"/>
    </source>
</evidence>
<comment type="caution">
    <text evidence="9">The sequence shown here is derived from an EMBL/GenBank/DDBJ whole genome shotgun (WGS) entry which is preliminary data.</text>
</comment>
<evidence type="ECO:0000313" key="9">
    <source>
        <dbReference type="EMBL" id="GMR50932.1"/>
    </source>
</evidence>
<dbReference type="AlphaFoldDB" id="A0AAN5CVS0"/>
<evidence type="ECO:0000259" key="8">
    <source>
        <dbReference type="PROSITE" id="PS51042"/>
    </source>
</evidence>
<evidence type="ECO:0000256" key="4">
    <source>
        <dbReference type="ARBA" id="ARBA00023155"/>
    </source>
</evidence>
<evidence type="ECO:0000256" key="7">
    <source>
        <dbReference type="SAM" id="MobiDB-lite"/>
    </source>
</evidence>
<keyword evidence="3" id="KW-0238">DNA-binding</keyword>
<dbReference type="GO" id="GO:0005634">
    <property type="term" value="C:nucleus"/>
    <property type="evidence" value="ECO:0007669"/>
    <property type="project" value="UniProtKB-SubCell"/>
</dbReference>
<evidence type="ECO:0000256" key="3">
    <source>
        <dbReference type="ARBA" id="ARBA00023125"/>
    </source>
</evidence>
<reference evidence="10" key="1">
    <citation type="submission" date="2022-10" db="EMBL/GenBank/DDBJ databases">
        <title>Genome assembly of Pristionchus species.</title>
        <authorList>
            <person name="Yoshida K."/>
            <person name="Sommer R.J."/>
        </authorList>
    </citation>
    <scope>NUCLEOTIDE SEQUENCE [LARGE SCALE GENOMIC DNA]</scope>
    <source>
        <strain evidence="10">RS5460</strain>
    </source>
</reference>
<sequence length="90" mass="10112">EMTSTDREPYRKMRRWLEDPLGAAKLMTRLLQLNGESVTTTVCNRQNQSARSANLTRFKPPFGHSIVASQKPSLTSNTPHHVDGSSSEQE</sequence>
<protein>
    <recommendedName>
        <fullName evidence="8">CUT domain-containing protein</fullName>
    </recommendedName>
</protein>
<evidence type="ECO:0000256" key="1">
    <source>
        <dbReference type="ARBA" id="ARBA00004123"/>
    </source>
</evidence>
<keyword evidence="10" id="KW-1185">Reference proteome</keyword>
<keyword evidence="6" id="KW-0539">Nucleus</keyword>